<feature type="compositionally biased region" description="Polar residues" evidence="1">
    <location>
        <begin position="190"/>
        <end position="215"/>
    </location>
</feature>
<keyword evidence="2" id="KW-0732">Signal</keyword>
<evidence type="ECO:0000256" key="2">
    <source>
        <dbReference type="SAM" id="SignalP"/>
    </source>
</evidence>
<evidence type="ECO:0000313" key="4">
    <source>
        <dbReference type="Proteomes" id="UP000054988"/>
    </source>
</evidence>
<gene>
    <name evidence="3" type="ORF">WG66_8026</name>
</gene>
<proteinExistence type="predicted"/>
<feature type="region of interest" description="Disordered" evidence="1">
    <location>
        <begin position="187"/>
        <end position="215"/>
    </location>
</feature>
<dbReference type="Proteomes" id="UP000054988">
    <property type="component" value="Unassembled WGS sequence"/>
</dbReference>
<name>A0A0W0FSL5_MONRR</name>
<protein>
    <submittedName>
        <fullName evidence="3">Uncharacterized protein</fullName>
    </submittedName>
</protein>
<evidence type="ECO:0000256" key="1">
    <source>
        <dbReference type="SAM" id="MobiDB-lite"/>
    </source>
</evidence>
<dbReference type="EMBL" id="LATX01001682">
    <property type="protein sequence ID" value="KTB39375.1"/>
    <property type="molecule type" value="Genomic_DNA"/>
</dbReference>
<sequence length="236" mass="25604">MDPFQPWRWKLLVVLLFIPLGCSRFVTRHIDDQHGDSVTGVRGVPIYFGDGQWVSGSDCPKCHGTLQPDPAKAFDGTWHDSTRRQGMPSYGFNFSFTGVSFTIFCILPNSPTGTMSSPKTSLAFTVDDEPAGNYTHTSDDTKIFVYDAPVFSMRNMANKEHNVMVELSASPSVVLFDYVEYTFDDGESGVASTSTSTSIGDDLPTPTQGNSSSNQGKSAIVLGAVLGSILMLMVAM</sequence>
<reference evidence="3 4" key="1">
    <citation type="submission" date="2015-12" db="EMBL/GenBank/DDBJ databases">
        <title>Draft genome sequence of Moniliophthora roreri, the causal agent of frosty pod rot of cacao.</title>
        <authorList>
            <person name="Aime M.C."/>
            <person name="Diaz-Valderrama J.R."/>
            <person name="Kijpornyongpan T."/>
            <person name="Phillips-Mora W."/>
        </authorList>
    </citation>
    <scope>NUCLEOTIDE SEQUENCE [LARGE SCALE GENOMIC DNA]</scope>
    <source>
        <strain evidence="3 4">MCA 2952</strain>
    </source>
</reference>
<feature type="signal peptide" evidence="2">
    <location>
        <begin position="1"/>
        <end position="23"/>
    </location>
</feature>
<organism evidence="3 4">
    <name type="scientific">Moniliophthora roreri</name>
    <name type="common">Frosty pod rot fungus</name>
    <name type="synonym">Monilia roreri</name>
    <dbReference type="NCBI Taxonomy" id="221103"/>
    <lineage>
        <taxon>Eukaryota</taxon>
        <taxon>Fungi</taxon>
        <taxon>Dikarya</taxon>
        <taxon>Basidiomycota</taxon>
        <taxon>Agaricomycotina</taxon>
        <taxon>Agaricomycetes</taxon>
        <taxon>Agaricomycetidae</taxon>
        <taxon>Agaricales</taxon>
        <taxon>Marasmiineae</taxon>
        <taxon>Marasmiaceae</taxon>
        <taxon>Moniliophthora</taxon>
    </lineage>
</organism>
<accession>A0A0W0FSL5</accession>
<evidence type="ECO:0000313" key="3">
    <source>
        <dbReference type="EMBL" id="KTB39375.1"/>
    </source>
</evidence>
<dbReference type="AlphaFoldDB" id="A0A0W0FSL5"/>
<comment type="caution">
    <text evidence="3">The sequence shown here is derived from an EMBL/GenBank/DDBJ whole genome shotgun (WGS) entry which is preliminary data.</text>
</comment>
<feature type="chain" id="PRO_5006902067" evidence="2">
    <location>
        <begin position="24"/>
        <end position="236"/>
    </location>
</feature>